<evidence type="ECO:0000256" key="1">
    <source>
        <dbReference type="PROSITE-ProRule" id="PRU00339"/>
    </source>
</evidence>
<dbReference type="InterPro" id="IPR056681">
    <property type="entry name" value="DUF7779"/>
</dbReference>
<dbReference type="Gene3D" id="3.40.50.300">
    <property type="entry name" value="P-loop containing nucleotide triphosphate hydrolases"/>
    <property type="match status" value="1"/>
</dbReference>
<dbReference type="AlphaFoldDB" id="A0A6A6UPI6"/>
<evidence type="ECO:0000313" key="4">
    <source>
        <dbReference type="Proteomes" id="UP000799302"/>
    </source>
</evidence>
<reference evidence="3" key="1">
    <citation type="journal article" date="2020" name="Stud. Mycol.">
        <title>101 Dothideomycetes genomes: a test case for predicting lifestyles and emergence of pathogens.</title>
        <authorList>
            <person name="Haridas S."/>
            <person name="Albert R."/>
            <person name="Binder M."/>
            <person name="Bloem J."/>
            <person name="Labutti K."/>
            <person name="Salamov A."/>
            <person name="Andreopoulos B."/>
            <person name="Baker S."/>
            <person name="Barry K."/>
            <person name="Bills G."/>
            <person name="Bluhm B."/>
            <person name="Cannon C."/>
            <person name="Castanera R."/>
            <person name="Culley D."/>
            <person name="Daum C."/>
            <person name="Ezra D."/>
            <person name="Gonzalez J."/>
            <person name="Henrissat B."/>
            <person name="Kuo A."/>
            <person name="Liang C."/>
            <person name="Lipzen A."/>
            <person name="Lutzoni F."/>
            <person name="Magnuson J."/>
            <person name="Mondo S."/>
            <person name="Nolan M."/>
            <person name="Ohm R."/>
            <person name="Pangilinan J."/>
            <person name="Park H.-J."/>
            <person name="Ramirez L."/>
            <person name="Alfaro M."/>
            <person name="Sun H."/>
            <person name="Tritt A."/>
            <person name="Yoshinaga Y."/>
            <person name="Zwiers L.-H."/>
            <person name="Turgeon B."/>
            <person name="Goodwin S."/>
            <person name="Spatafora J."/>
            <person name="Crous P."/>
            <person name="Grigoriev I."/>
        </authorList>
    </citation>
    <scope>NUCLEOTIDE SEQUENCE</scope>
    <source>
        <strain evidence="3">CBS 115976</strain>
    </source>
</reference>
<evidence type="ECO:0000259" key="2">
    <source>
        <dbReference type="Pfam" id="PF25000"/>
    </source>
</evidence>
<protein>
    <recommendedName>
        <fullName evidence="2">DUF7779 domain-containing protein</fullName>
    </recommendedName>
</protein>
<dbReference type="Pfam" id="PF13374">
    <property type="entry name" value="TPR_10"/>
    <property type="match status" value="1"/>
</dbReference>
<feature type="repeat" description="TPR" evidence="1">
    <location>
        <begin position="998"/>
        <end position="1031"/>
    </location>
</feature>
<dbReference type="PANTHER" id="PTHR35205">
    <property type="entry name" value="NB-ARC AND TPR DOMAIN PROTEIN"/>
    <property type="match status" value="1"/>
</dbReference>
<dbReference type="GO" id="GO:0043531">
    <property type="term" value="F:ADP binding"/>
    <property type="evidence" value="ECO:0007669"/>
    <property type="project" value="InterPro"/>
</dbReference>
<dbReference type="InterPro" id="IPR019734">
    <property type="entry name" value="TPR_rpt"/>
</dbReference>
<dbReference type="InterPro" id="IPR011990">
    <property type="entry name" value="TPR-like_helical_dom_sf"/>
</dbReference>
<keyword evidence="4" id="KW-1185">Reference proteome</keyword>
<accession>A0A6A6UPI6</accession>
<name>A0A6A6UPI6_9PEZI</name>
<feature type="repeat" description="TPR" evidence="1">
    <location>
        <begin position="872"/>
        <end position="905"/>
    </location>
</feature>
<dbReference type="PROSITE" id="PS50005">
    <property type="entry name" value="TPR"/>
    <property type="match status" value="2"/>
</dbReference>
<dbReference type="Gene3D" id="1.25.40.10">
    <property type="entry name" value="Tetratricopeptide repeat domain"/>
    <property type="match status" value="2"/>
</dbReference>
<dbReference type="Proteomes" id="UP000799302">
    <property type="component" value="Unassembled WGS sequence"/>
</dbReference>
<sequence length="1094" mass="122326">MAGLASYFNIHAKLCPVHKTAATYLDFHATTVIVVPDVGTQSSVSSWKDGSDCWLNTVLPNLVNKPLVLEYQYASNSGSNFSWEQLARCGDNLLELIISTAKDDPKFLRRPLVFICHGIGGVVAKRVCQSVDIGLKANIYQTIGTLHAEYYKLNYDKVISILSGIVFLGCPHLTYEQPQTWFKISALLRAATDLSKDNINKAAGQVSVIARICQTFKESRTPVPILSAVEGKTTKIETKMMVSRKELLVDEQFGRTGLPKEQVTKVDSDHHNLCSLSSTSAFTEKLGAFFAIVEKNSTILSASGDEQASLQEWTITASENDLVHRTVSPGNTGDATLGVQSDASYEIIPLNSDLTGDEKMFNLPLYLMKPHNRNQDFFGRQDTLELLAEKLIPQKSQTETLAGIKTFALCGAGGLGKTQIAVEFAFQAQKQFDAVFFLQASEVGKLAQSYTEISGSLGLEEEATDQVVSKDLVLEWLSSPVRQIQEGSKNPDDPTLPAPTWLIVFDNADDLSVLRDFWPVSGNGSILVTSRDPLAKTRSHVSVAGGIDLDPFGSNEAGTLLRQLTGYHENSDVEPSEAIAAKLSGLPLAITQIAGTIQRRDLDFVEFLDLYERETVRSDFYKDGVMSVQKNLYTVWAFEDLSPQALALLYVISFLDPDQIPEELLLNMANVEEIDRIKDYPQDTAEFVAARTELTKSSLLKRNRERKELIIHRIVQDTSRARMDVDTFKAVFNGVQSLLYITWPFSMFDHSVERLKKCEPTVPHVASMLRIYGESDMLKTLDHVVYNIARLSMDFGRYYFERGNIPDSIPYFQAAEKICERDAKSTYVTNAQNEGCLAQIATIMNQPDTAIVHAEKSLQLFVDNEEFSWRRAQAYNELGEAYIGAGRFEDAIEQHEAAIKCYYEHSDHYPDWGYLNKGMCLCSLGRYQEASDVLEPYLEYREKTFGPMDTESFKPGLGLLLLGKVRGCQRRIDESLDLYLKALAQYCTTLGTQHYRVAALYYKIGLAYMELEQTSDACLMFQKGLEIYGEKKDYAAQIAQSLLKLSNAQGQLGFDTEASRSLKKAKAYLEWLTKKHGRKIGPDDLVTFIPNWAQ</sequence>
<keyword evidence="1" id="KW-0802">TPR repeat</keyword>
<dbReference type="PANTHER" id="PTHR35205:SF1">
    <property type="entry name" value="ZU5 DOMAIN-CONTAINING PROTEIN"/>
    <property type="match status" value="1"/>
</dbReference>
<feature type="domain" description="DUF7779" evidence="2">
    <location>
        <begin position="636"/>
        <end position="726"/>
    </location>
</feature>
<dbReference type="OrthoDB" id="6161812at2759"/>
<dbReference type="SUPFAM" id="SSF48452">
    <property type="entry name" value="TPR-like"/>
    <property type="match status" value="2"/>
</dbReference>
<dbReference type="SUPFAM" id="SSF52540">
    <property type="entry name" value="P-loop containing nucleoside triphosphate hydrolases"/>
    <property type="match status" value="1"/>
</dbReference>
<dbReference type="InterPro" id="IPR027417">
    <property type="entry name" value="P-loop_NTPase"/>
</dbReference>
<dbReference type="EMBL" id="MU004231">
    <property type="protein sequence ID" value="KAF2673381.1"/>
    <property type="molecule type" value="Genomic_DNA"/>
</dbReference>
<dbReference type="Pfam" id="PF25000">
    <property type="entry name" value="DUF7779"/>
    <property type="match status" value="1"/>
</dbReference>
<proteinExistence type="predicted"/>
<evidence type="ECO:0000313" key="3">
    <source>
        <dbReference type="EMBL" id="KAF2673381.1"/>
    </source>
</evidence>
<dbReference type="SMART" id="SM00028">
    <property type="entry name" value="TPR"/>
    <property type="match status" value="6"/>
</dbReference>
<gene>
    <name evidence="3" type="ORF">BT63DRAFT_421538</name>
</gene>
<organism evidence="3 4">
    <name type="scientific">Microthyrium microscopicum</name>
    <dbReference type="NCBI Taxonomy" id="703497"/>
    <lineage>
        <taxon>Eukaryota</taxon>
        <taxon>Fungi</taxon>
        <taxon>Dikarya</taxon>
        <taxon>Ascomycota</taxon>
        <taxon>Pezizomycotina</taxon>
        <taxon>Dothideomycetes</taxon>
        <taxon>Dothideomycetes incertae sedis</taxon>
        <taxon>Microthyriales</taxon>
        <taxon>Microthyriaceae</taxon>
        <taxon>Microthyrium</taxon>
    </lineage>
</organism>